<evidence type="ECO:0000256" key="2">
    <source>
        <dbReference type="ARBA" id="ARBA00006676"/>
    </source>
</evidence>
<dbReference type="InterPro" id="IPR032466">
    <property type="entry name" value="Metal_Hydrolase"/>
</dbReference>
<evidence type="ECO:0000259" key="6">
    <source>
        <dbReference type="Pfam" id="PF00962"/>
    </source>
</evidence>
<evidence type="ECO:0000256" key="1">
    <source>
        <dbReference type="ARBA" id="ARBA00001947"/>
    </source>
</evidence>
<dbReference type="PANTHER" id="PTHR43114:SF6">
    <property type="entry name" value="ADENINE DEAMINASE"/>
    <property type="match status" value="1"/>
</dbReference>
<evidence type="ECO:0000256" key="3">
    <source>
        <dbReference type="ARBA" id="ARBA00022723"/>
    </source>
</evidence>
<dbReference type="RefSeq" id="WP_317975073.1">
    <property type="nucleotide sequence ID" value="NZ_BTFW01000001.1"/>
</dbReference>
<sequence length="388" mass="42445">MQDQTSSSAVGPADSQIGFVPDSPIARPLTQAQHAFFARLPKVELHCHLLGTVRRATFQALAAKHGAPLTAGDIDGFYTRGTRPIGVLRVLRALEAYLLLEPDDLRQITYEYLEDAAAGSIRHAEFFWNPTATIRDAGLPYDRALAGILQGMRAAQADFGISSLLIPAIDREAPAADAMTMVEAVVAHPDPRVAGIGIDYREPDGPPEMFADAYALARRHGLRTTAHAGEFGMPWTNVATVVDQIGVDRVDHGYTIVENPELARAYAARGLLFTIVPTNSYYLRTLDAERWALDHPIRRMAQLGLKLHPNTDDPTLHHVSPAGAWELMYSHLGFGLTDLRTMMLNGIDGAWASEAQKTLWLAQWPAEFDTLAAEAGFASGAWLSLRDF</sequence>
<comment type="cofactor">
    <cofactor evidence="1">
        <name>Zn(2+)</name>
        <dbReference type="ChEBI" id="CHEBI:29105"/>
    </cofactor>
</comment>
<evidence type="ECO:0000313" key="7">
    <source>
        <dbReference type="EMBL" id="GMM61386.1"/>
    </source>
</evidence>
<keyword evidence="8" id="KW-1185">Reference proteome</keyword>
<evidence type="ECO:0000256" key="5">
    <source>
        <dbReference type="ARBA" id="ARBA00022833"/>
    </source>
</evidence>
<dbReference type="InterPro" id="IPR006330">
    <property type="entry name" value="Ado/ade_deaminase"/>
</dbReference>
<dbReference type="EMBL" id="BTFW01000001">
    <property type="protein sequence ID" value="GMM61386.1"/>
    <property type="molecule type" value="Genomic_DNA"/>
</dbReference>
<dbReference type="SUPFAM" id="SSF51556">
    <property type="entry name" value="Metallo-dependent hydrolases"/>
    <property type="match status" value="1"/>
</dbReference>
<proteinExistence type="inferred from homology"/>
<dbReference type="PANTHER" id="PTHR43114">
    <property type="entry name" value="ADENINE DEAMINASE"/>
    <property type="match status" value="1"/>
</dbReference>
<gene>
    <name evidence="7" type="ORF">NUTIK01_21630</name>
</gene>
<name>A0ABQ6P821_9SPHN</name>
<keyword evidence="5" id="KW-0862">Zinc</keyword>
<dbReference type="InterPro" id="IPR001365">
    <property type="entry name" value="A_deaminase_dom"/>
</dbReference>
<comment type="similarity">
    <text evidence="2">Belongs to the metallo-dependent hydrolases superfamily. Adenosine and AMP deaminases family.</text>
</comment>
<keyword evidence="4" id="KW-0378">Hydrolase</keyword>
<evidence type="ECO:0000313" key="8">
    <source>
        <dbReference type="Proteomes" id="UP001187221"/>
    </source>
</evidence>
<evidence type="ECO:0000256" key="4">
    <source>
        <dbReference type="ARBA" id="ARBA00022801"/>
    </source>
</evidence>
<keyword evidence="3" id="KW-0479">Metal-binding</keyword>
<reference evidence="7 8" key="1">
    <citation type="submission" date="2023-06" db="EMBL/GenBank/DDBJ databases">
        <title>Draft genome sequence of Novosphingobium sp. strain IK01.</title>
        <authorList>
            <person name="Hatamoto M."/>
            <person name="Ikarashi T."/>
            <person name="Yamaguchi T."/>
        </authorList>
    </citation>
    <scope>NUCLEOTIDE SEQUENCE [LARGE SCALE GENOMIC DNA]</scope>
    <source>
        <strain evidence="7 8">IK01</strain>
    </source>
</reference>
<dbReference type="Gene3D" id="3.20.20.140">
    <property type="entry name" value="Metal-dependent hydrolases"/>
    <property type="match status" value="1"/>
</dbReference>
<comment type="caution">
    <text evidence="7">The sequence shown here is derived from an EMBL/GenBank/DDBJ whole genome shotgun (WGS) entry which is preliminary data.</text>
</comment>
<accession>A0ABQ6P821</accession>
<feature type="domain" description="Adenosine deaminase" evidence="6">
    <location>
        <begin position="41"/>
        <end position="358"/>
    </location>
</feature>
<protein>
    <submittedName>
        <fullName evidence="7">Adenosine deaminase</fullName>
    </submittedName>
</protein>
<dbReference type="Proteomes" id="UP001187221">
    <property type="component" value="Unassembled WGS sequence"/>
</dbReference>
<organism evidence="7 8">
    <name type="scientific">Novosphingobium pituita</name>
    <dbReference type="NCBI Taxonomy" id="3056842"/>
    <lineage>
        <taxon>Bacteria</taxon>
        <taxon>Pseudomonadati</taxon>
        <taxon>Pseudomonadota</taxon>
        <taxon>Alphaproteobacteria</taxon>
        <taxon>Sphingomonadales</taxon>
        <taxon>Sphingomonadaceae</taxon>
        <taxon>Novosphingobium</taxon>
    </lineage>
</organism>
<dbReference type="Pfam" id="PF00962">
    <property type="entry name" value="A_deaminase"/>
    <property type="match status" value="1"/>
</dbReference>